<name>A0A367Z6G0_9BACT</name>
<dbReference type="AlphaFoldDB" id="A0A367Z6G0"/>
<comment type="caution">
    <text evidence="1">The sequence shown here is derived from an EMBL/GenBank/DDBJ whole genome shotgun (WGS) entry which is preliminary data.</text>
</comment>
<protein>
    <submittedName>
        <fullName evidence="1">Uncharacterized protein</fullName>
    </submittedName>
</protein>
<dbReference type="Proteomes" id="UP000252355">
    <property type="component" value="Unassembled WGS sequence"/>
</dbReference>
<organism evidence="1 2">
    <name type="scientific">Candidatus Ozemobacter sibiricus</name>
    <dbReference type="NCBI Taxonomy" id="2268124"/>
    <lineage>
        <taxon>Bacteria</taxon>
        <taxon>Candidatus Ozemobacteria</taxon>
        <taxon>Candidatus Ozemobacterales</taxon>
        <taxon>Candidatus Ozemobacteraceae</taxon>
        <taxon>Candidatus Ozemobacter</taxon>
    </lineage>
</organism>
<evidence type="ECO:0000313" key="2">
    <source>
        <dbReference type="Proteomes" id="UP000252355"/>
    </source>
</evidence>
<dbReference type="EMBL" id="QOQW01000056">
    <property type="protein sequence ID" value="RCK72831.1"/>
    <property type="molecule type" value="Genomic_DNA"/>
</dbReference>
<proteinExistence type="predicted"/>
<evidence type="ECO:0000313" key="1">
    <source>
        <dbReference type="EMBL" id="RCK72831.1"/>
    </source>
</evidence>
<accession>A0A367Z6G0</accession>
<sequence length="51" mass="5783">MTLVSGLTGSCERRNGMFDMSVLVLFQKWLIGWQREFGVPRAIDIADPLKV</sequence>
<gene>
    <name evidence="1" type="ORF">OZSIB_3364</name>
</gene>
<reference evidence="1 2" key="1">
    <citation type="submission" date="2018-05" db="EMBL/GenBank/DDBJ databases">
        <title>A metagenomic window into the 2 km-deep terrestrial subsurface aquifer revealed taxonomically and functionally diverse microbial community comprising novel uncultured bacterial lineages.</title>
        <authorList>
            <person name="Kadnikov V.V."/>
            <person name="Mardanov A.V."/>
            <person name="Beletsky A.V."/>
            <person name="Banks D."/>
            <person name="Pimenov N.V."/>
            <person name="Frank Y.A."/>
            <person name="Karnachuk O.V."/>
            <person name="Ravin N.V."/>
        </authorList>
    </citation>
    <scope>NUCLEOTIDE SEQUENCE [LARGE SCALE GENOMIC DNA]</scope>
    <source>
        <strain evidence="1">BY5</strain>
    </source>
</reference>